<comment type="caution">
    <text evidence="7">The sequence shown here is derived from an EMBL/GenBank/DDBJ whole genome shotgun (WGS) entry which is preliminary data.</text>
</comment>
<dbReference type="Proteomes" id="UP000589520">
    <property type="component" value="Unassembled WGS sequence"/>
</dbReference>
<evidence type="ECO:0000259" key="6">
    <source>
        <dbReference type="Pfam" id="PF07687"/>
    </source>
</evidence>
<dbReference type="InterPro" id="IPR002933">
    <property type="entry name" value="Peptidase_M20"/>
</dbReference>
<dbReference type="Gene3D" id="3.30.70.360">
    <property type="match status" value="1"/>
</dbReference>
<keyword evidence="8" id="KW-1185">Reference proteome</keyword>
<dbReference type="EC" id="3.5.1.16" evidence="7"/>
<keyword evidence="4" id="KW-0862">Zinc</keyword>
<dbReference type="AlphaFoldDB" id="A0A7Y9PHY7"/>
<keyword evidence="5" id="KW-0170">Cobalt</keyword>
<dbReference type="SUPFAM" id="SSF55031">
    <property type="entry name" value="Bacterial exopeptidase dimerisation domain"/>
    <property type="match status" value="1"/>
</dbReference>
<gene>
    <name evidence="7" type="ORF">HDF17_002390</name>
</gene>
<sequence length="333" mass="36031">MMYADANNVEKINLIAAPPGQHPEQSAVDLAFLCHTDTVPYASDWIEATNPFIADEVLYGCGACDVKGFLACLLAAVEDTAATAFRPDVRIVLTADEEVGCLGAHRLLASSLLQPQYLVIGEPTCLHPARAGKGYCLAEVTVFGAESHSAHPLQGRSAIYDAARLIREIEMLAERLAKEQNDFFRPAFTTINIGTIQGGTAKNVVPAACRFLVEWRPIPGDAAESVPDAIVRIGKSLLEADPNFRFELKILRQQAGFETAADSHLVRRMEHLTGNGSISIPFGSEANVFASIAKEIVVFGPGDMRTAHSPRECVPVPELHEAVHCIKMLMQDA</sequence>
<accession>A0A7Y9PHY7</accession>
<dbReference type="GO" id="GO:0046872">
    <property type="term" value="F:metal ion binding"/>
    <property type="evidence" value="ECO:0007669"/>
    <property type="project" value="UniProtKB-KW"/>
</dbReference>
<protein>
    <submittedName>
        <fullName evidence="7">Acetylornithine deacetylase</fullName>
        <ecNumber evidence="7">3.5.1.16</ecNumber>
    </submittedName>
</protein>
<comment type="cofactor">
    <cofactor evidence="1">
        <name>Zn(2+)</name>
        <dbReference type="ChEBI" id="CHEBI:29105"/>
    </cofactor>
</comment>
<dbReference type="PROSITE" id="PS00759">
    <property type="entry name" value="ARGE_DAPE_CPG2_2"/>
    <property type="match status" value="1"/>
</dbReference>
<organism evidence="7 8">
    <name type="scientific">Granulicella arctica</name>
    <dbReference type="NCBI Taxonomy" id="940613"/>
    <lineage>
        <taxon>Bacteria</taxon>
        <taxon>Pseudomonadati</taxon>
        <taxon>Acidobacteriota</taxon>
        <taxon>Terriglobia</taxon>
        <taxon>Terriglobales</taxon>
        <taxon>Acidobacteriaceae</taxon>
        <taxon>Granulicella</taxon>
    </lineage>
</organism>
<evidence type="ECO:0000256" key="5">
    <source>
        <dbReference type="ARBA" id="ARBA00023285"/>
    </source>
</evidence>
<evidence type="ECO:0000313" key="8">
    <source>
        <dbReference type="Proteomes" id="UP000589520"/>
    </source>
</evidence>
<dbReference type="InterPro" id="IPR050072">
    <property type="entry name" value="Peptidase_M20A"/>
</dbReference>
<dbReference type="InterPro" id="IPR011650">
    <property type="entry name" value="Peptidase_M20_dimer"/>
</dbReference>
<reference evidence="7 8" key="1">
    <citation type="submission" date="2020-07" db="EMBL/GenBank/DDBJ databases">
        <title>Genomic Encyclopedia of Type Strains, Phase IV (KMG-V): Genome sequencing to study the core and pangenomes of soil and plant-associated prokaryotes.</title>
        <authorList>
            <person name="Whitman W."/>
        </authorList>
    </citation>
    <scope>NUCLEOTIDE SEQUENCE [LARGE SCALE GENOMIC DNA]</scope>
    <source>
        <strain evidence="7 8">X4EP2</strain>
    </source>
</reference>
<keyword evidence="3 7" id="KW-0378">Hydrolase</keyword>
<dbReference type="PANTHER" id="PTHR43808:SF31">
    <property type="entry name" value="N-ACETYL-L-CITRULLINE DEACETYLASE"/>
    <property type="match status" value="1"/>
</dbReference>
<keyword evidence="2" id="KW-0479">Metal-binding</keyword>
<name>A0A7Y9PHY7_9BACT</name>
<dbReference type="Pfam" id="PF01546">
    <property type="entry name" value="Peptidase_M20"/>
    <property type="match status" value="1"/>
</dbReference>
<evidence type="ECO:0000256" key="1">
    <source>
        <dbReference type="ARBA" id="ARBA00001947"/>
    </source>
</evidence>
<dbReference type="GO" id="GO:0008777">
    <property type="term" value="F:acetylornithine deacetylase activity"/>
    <property type="evidence" value="ECO:0007669"/>
    <property type="project" value="UniProtKB-EC"/>
</dbReference>
<proteinExistence type="predicted"/>
<evidence type="ECO:0000256" key="4">
    <source>
        <dbReference type="ARBA" id="ARBA00022833"/>
    </source>
</evidence>
<dbReference type="GO" id="GO:0006526">
    <property type="term" value="P:L-arginine biosynthetic process"/>
    <property type="evidence" value="ECO:0007669"/>
    <property type="project" value="TreeGrafter"/>
</dbReference>
<dbReference type="PANTHER" id="PTHR43808">
    <property type="entry name" value="ACETYLORNITHINE DEACETYLASE"/>
    <property type="match status" value="1"/>
</dbReference>
<dbReference type="Pfam" id="PF07687">
    <property type="entry name" value="M20_dimer"/>
    <property type="match status" value="1"/>
</dbReference>
<evidence type="ECO:0000313" key="7">
    <source>
        <dbReference type="EMBL" id="NYF80070.1"/>
    </source>
</evidence>
<feature type="domain" description="Peptidase M20 dimerisation" evidence="6">
    <location>
        <begin position="133"/>
        <end position="236"/>
    </location>
</feature>
<dbReference type="EMBL" id="JACCCW010000002">
    <property type="protein sequence ID" value="NYF80070.1"/>
    <property type="molecule type" value="Genomic_DNA"/>
</dbReference>
<dbReference type="Gene3D" id="3.40.630.10">
    <property type="entry name" value="Zn peptidases"/>
    <property type="match status" value="1"/>
</dbReference>
<dbReference type="SUPFAM" id="SSF53187">
    <property type="entry name" value="Zn-dependent exopeptidases"/>
    <property type="match status" value="1"/>
</dbReference>
<dbReference type="InterPro" id="IPR036264">
    <property type="entry name" value="Bact_exopeptidase_dim_dom"/>
</dbReference>
<evidence type="ECO:0000256" key="2">
    <source>
        <dbReference type="ARBA" id="ARBA00022723"/>
    </source>
</evidence>
<evidence type="ECO:0000256" key="3">
    <source>
        <dbReference type="ARBA" id="ARBA00022801"/>
    </source>
</evidence>
<dbReference type="InterPro" id="IPR001261">
    <property type="entry name" value="ArgE/DapE_CS"/>
</dbReference>